<dbReference type="InParanoid" id="A0A165HML6"/>
<dbReference type="AlphaFoldDB" id="A0A165HML6"/>
<proteinExistence type="predicted"/>
<dbReference type="EMBL" id="KV423940">
    <property type="protein sequence ID" value="KZT59483.1"/>
    <property type="molecule type" value="Genomic_DNA"/>
</dbReference>
<reference evidence="2 3" key="1">
    <citation type="journal article" date="2016" name="Mol. Biol. Evol.">
        <title>Comparative Genomics of Early-Diverging Mushroom-Forming Fungi Provides Insights into the Origins of Lignocellulose Decay Capabilities.</title>
        <authorList>
            <person name="Nagy L.G."/>
            <person name="Riley R."/>
            <person name="Tritt A."/>
            <person name="Adam C."/>
            <person name="Daum C."/>
            <person name="Floudas D."/>
            <person name="Sun H."/>
            <person name="Yadav J.S."/>
            <person name="Pangilinan J."/>
            <person name="Larsson K.H."/>
            <person name="Matsuura K."/>
            <person name="Barry K."/>
            <person name="Labutti K."/>
            <person name="Kuo R."/>
            <person name="Ohm R.A."/>
            <person name="Bhattacharya S.S."/>
            <person name="Shirouzu T."/>
            <person name="Yoshinaga Y."/>
            <person name="Martin F.M."/>
            <person name="Grigoriev I.V."/>
            <person name="Hibbett D.S."/>
        </authorList>
    </citation>
    <scope>NUCLEOTIDE SEQUENCE [LARGE SCALE GENOMIC DNA]</scope>
    <source>
        <strain evidence="2 3">HHB12733</strain>
    </source>
</reference>
<protein>
    <submittedName>
        <fullName evidence="2">Uncharacterized protein</fullName>
    </submittedName>
</protein>
<feature type="region of interest" description="Disordered" evidence="1">
    <location>
        <begin position="1"/>
        <end position="33"/>
    </location>
</feature>
<name>A0A165HML6_9BASI</name>
<accession>A0A165HML6</accession>
<dbReference type="Proteomes" id="UP000076842">
    <property type="component" value="Unassembled WGS sequence"/>
</dbReference>
<gene>
    <name evidence="2" type="ORF">CALCODRAFT_191687</name>
</gene>
<sequence length="70" mass="7249">MAGTVPRQGSIMPPSPALLSPVTPAMVEDPPSTRSTCCTILHSPYTATRPGPSPVHGTFIYDVATTNATP</sequence>
<evidence type="ECO:0000256" key="1">
    <source>
        <dbReference type="SAM" id="MobiDB-lite"/>
    </source>
</evidence>
<keyword evidence="3" id="KW-1185">Reference proteome</keyword>
<organism evidence="2 3">
    <name type="scientific">Calocera cornea HHB12733</name>
    <dbReference type="NCBI Taxonomy" id="1353952"/>
    <lineage>
        <taxon>Eukaryota</taxon>
        <taxon>Fungi</taxon>
        <taxon>Dikarya</taxon>
        <taxon>Basidiomycota</taxon>
        <taxon>Agaricomycotina</taxon>
        <taxon>Dacrymycetes</taxon>
        <taxon>Dacrymycetales</taxon>
        <taxon>Dacrymycetaceae</taxon>
        <taxon>Calocera</taxon>
    </lineage>
</organism>
<evidence type="ECO:0000313" key="3">
    <source>
        <dbReference type="Proteomes" id="UP000076842"/>
    </source>
</evidence>
<evidence type="ECO:0000313" key="2">
    <source>
        <dbReference type="EMBL" id="KZT59483.1"/>
    </source>
</evidence>